<keyword evidence="1" id="KW-1133">Transmembrane helix</keyword>
<keyword evidence="3" id="KW-1185">Reference proteome</keyword>
<evidence type="ECO:0000313" key="2">
    <source>
        <dbReference type="EMBL" id="KAL1377350.1"/>
    </source>
</evidence>
<keyword evidence="1" id="KW-0472">Membrane</keyword>
<gene>
    <name evidence="2" type="ORF">pipiens_001545</name>
</gene>
<accession>A0ABD1CLS0</accession>
<comment type="caution">
    <text evidence="2">The sequence shown here is derived from an EMBL/GenBank/DDBJ whole genome shotgun (WGS) entry which is preliminary data.</text>
</comment>
<feature type="transmembrane region" description="Helical" evidence="1">
    <location>
        <begin position="87"/>
        <end position="106"/>
    </location>
</feature>
<reference evidence="2 3" key="1">
    <citation type="submission" date="2024-05" db="EMBL/GenBank/DDBJ databases">
        <title>Culex pipiens pipiens assembly and annotation.</title>
        <authorList>
            <person name="Alout H."/>
            <person name="Durand T."/>
        </authorList>
    </citation>
    <scope>NUCLEOTIDE SEQUENCE [LARGE SCALE GENOMIC DNA]</scope>
    <source>
        <strain evidence="2">HA-2024</strain>
        <tissue evidence="2">Whole body</tissue>
    </source>
</reference>
<evidence type="ECO:0000256" key="1">
    <source>
        <dbReference type="SAM" id="Phobius"/>
    </source>
</evidence>
<feature type="transmembrane region" description="Helical" evidence="1">
    <location>
        <begin position="62"/>
        <end position="80"/>
    </location>
</feature>
<proteinExistence type="predicted"/>
<evidence type="ECO:0000313" key="3">
    <source>
        <dbReference type="Proteomes" id="UP001562425"/>
    </source>
</evidence>
<name>A0ABD1CLS0_CULPP</name>
<dbReference type="AlphaFoldDB" id="A0ABD1CLS0"/>
<dbReference type="Proteomes" id="UP001562425">
    <property type="component" value="Unassembled WGS sequence"/>
</dbReference>
<dbReference type="EMBL" id="JBEHCU010011036">
    <property type="protein sequence ID" value="KAL1377350.1"/>
    <property type="molecule type" value="Genomic_DNA"/>
</dbReference>
<protein>
    <submittedName>
        <fullName evidence="2">Uncharacterized protein</fullName>
    </submittedName>
</protein>
<feature type="transmembrane region" description="Helical" evidence="1">
    <location>
        <begin position="12"/>
        <end position="34"/>
    </location>
</feature>
<organism evidence="2 3">
    <name type="scientific">Culex pipiens pipiens</name>
    <name type="common">Northern house mosquito</name>
    <dbReference type="NCBI Taxonomy" id="38569"/>
    <lineage>
        <taxon>Eukaryota</taxon>
        <taxon>Metazoa</taxon>
        <taxon>Ecdysozoa</taxon>
        <taxon>Arthropoda</taxon>
        <taxon>Hexapoda</taxon>
        <taxon>Insecta</taxon>
        <taxon>Pterygota</taxon>
        <taxon>Neoptera</taxon>
        <taxon>Endopterygota</taxon>
        <taxon>Diptera</taxon>
        <taxon>Nematocera</taxon>
        <taxon>Culicoidea</taxon>
        <taxon>Culicidae</taxon>
        <taxon>Culicinae</taxon>
        <taxon>Culicini</taxon>
        <taxon>Culex</taxon>
        <taxon>Culex</taxon>
    </lineage>
</organism>
<keyword evidence="1" id="KW-0812">Transmembrane</keyword>
<sequence>MGCCSDIKFHGYFIGLLAGLLELVSLGLSGYLAVVEGTDDSGKDVELPQDLLDLASSSPLDYVGDVAILVSVGLLFYGIYKENRYCLIPFTVAICYDWISYLAYNIDRSMPYHVWLVTTGK</sequence>